<dbReference type="InterPro" id="IPR000994">
    <property type="entry name" value="Pept_M24"/>
</dbReference>
<dbReference type="AlphaFoldDB" id="A0A1F8DIZ3"/>
<dbReference type="SUPFAM" id="SSF55920">
    <property type="entry name" value="Creatinase/aminopeptidase"/>
    <property type="match status" value="1"/>
</dbReference>
<dbReference type="GO" id="GO:0046872">
    <property type="term" value="F:metal ion binding"/>
    <property type="evidence" value="ECO:0007669"/>
    <property type="project" value="UniProtKB-KW"/>
</dbReference>
<comment type="cofactor">
    <cofactor evidence="6">
        <name>Co(2+)</name>
        <dbReference type="ChEBI" id="CHEBI:48828"/>
    </cofactor>
    <cofactor evidence="6">
        <name>Zn(2+)</name>
        <dbReference type="ChEBI" id="CHEBI:29105"/>
    </cofactor>
    <cofactor evidence="6">
        <name>Mn(2+)</name>
        <dbReference type="ChEBI" id="CHEBI:29035"/>
    </cofactor>
    <cofactor evidence="6">
        <name>Fe(2+)</name>
        <dbReference type="ChEBI" id="CHEBI:29033"/>
    </cofactor>
    <text evidence="6">Binds 2 divalent metal cations per subunit. Has a high-affinity and a low affinity metal-binding site. The true nature of the physiological cofactor is under debate. The enzyme is active with cobalt, zinc, manganese or divalent iron ions.</text>
</comment>
<feature type="domain" description="Peptidase M24" evidence="7">
    <location>
        <begin position="12"/>
        <end position="240"/>
    </location>
</feature>
<keyword evidence="2 6" id="KW-0031">Aminopeptidase</keyword>
<evidence type="ECO:0000256" key="1">
    <source>
        <dbReference type="ARBA" id="ARBA00002521"/>
    </source>
</evidence>
<dbReference type="EC" id="3.4.11.18" evidence="6"/>
<evidence type="ECO:0000256" key="6">
    <source>
        <dbReference type="RuleBase" id="RU003653"/>
    </source>
</evidence>
<sequence length="249" mass="26828">MILLKSDSEIEIMAEGGKKLARVKNALGNAVKAGVKASDIEELAVRLIKEEGAEASFKKVPGYRWATCINVNEGLVHGIPGSSVIFKKGDLVSIDVGIWFKGFHTDTSISVGIDLTAENQKFFNIGLEALNKALKAAKEGNHIYDISKTIEETIEAGGYTTIKALVGHGVGRDLHEEPQIPCFVPGSREESPKIQKGMVLAIEVMYTQGSDKVELSEDGWTIGMRDGKISGLFEDTVAVTGKGPKVLTR</sequence>
<dbReference type="Gene3D" id="3.90.230.10">
    <property type="entry name" value="Creatinase/methionine aminopeptidase superfamily"/>
    <property type="match status" value="1"/>
</dbReference>
<dbReference type="GO" id="GO:0006508">
    <property type="term" value="P:proteolysis"/>
    <property type="evidence" value="ECO:0007669"/>
    <property type="project" value="UniProtKB-KW"/>
</dbReference>
<dbReference type="PRINTS" id="PR00599">
    <property type="entry name" value="MAPEPTIDASE"/>
</dbReference>
<keyword evidence="4 6" id="KW-0479">Metal-binding</keyword>
<dbReference type="GO" id="GO:0004239">
    <property type="term" value="F:initiator methionyl aminopeptidase activity"/>
    <property type="evidence" value="ECO:0007669"/>
    <property type="project" value="UniProtKB-EC"/>
</dbReference>
<dbReference type="PANTHER" id="PTHR43330:SF27">
    <property type="entry name" value="METHIONINE AMINOPEPTIDASE"/>
    <property type="match status" value="1"/>
</dbReference>
<evidence type="ECO:0000259" key="7">
    <source>
        <dbReference type="Pfam" id="PF00557"/>
    </source>
</evidence>
<protein>
    <recommendedName>
        <fullName evidence="6">Methionine aminopeptidase</fullName>
        <ecNumber evidence="6">3.4.11.18</ecNumber>
    </recommendedName>
</protein>
<evidence type="ECO:0000313" key="8">
    <source>
        <dbReference type="EMBL" id="OGM88583.1"/>
    </source>
</evidence>
<dbReference type="GO" id="GO:0070006">
    <property type="term" value="F:metalloaminopeptidase activity"/>
    <property type="evidence" value="ECO:0007669"/>
    <property type="project" value="InterPro"/>
</dbReference>
<dbReference type="InterPro" id="IPR001714">
    <property type="entry name" value="Pept_M24_MAP"/>
</dbReference>
<proteinExistence type="inferred from homology"/>
<dbReference type="PANTHER" id="PTHR43330">
    <property type="entry name" value="METHIONINE AMINOPEPTIDASE"/>
    <property type="match status" value="1"/>
</dbReference>
<dbReference type="InterPro" id="IPR036005">
    <property type="entry name" value="Creatinase/aminopeptidase-like"/>
</dbReference>
<evidence type="ECO:0000256" key="2">
    <source>
        <dbReference type="ARBA" id="ARBA00022438"/>
    </source>
</evidence>
<comment type="similarity">
    <text evidence="6">Belongs to the peptidase M24A family.</text>
</comment>
<comment type="caution">
    <text evidence="8">The sequence shown here is derived from an EMBL/GenBank/DDBJ whole genome shotgun (WGS) entry which is preliminary data.</text>
</comment>
<accession>A0A1F8DIZ3</accession>
<dbReference type="Pfam" id="PF00557">
    <property type="entry name" value="Peptidase_M24"/>
    <property type="match status" value="1"/>
</dbReference>
<dbReference type="GO" id="GO:0005829">
    <property type="term" value="C:cytosol"/>
    <property type="evidence" value="ECO:0007669"/>
    <property type="project" value="TreeGrafter"/>
</dbReference>
<dbReference type="EMBL" id="MGIL01000007">
    <property type="protein sequence ID" value="OGM88583.1"/>
    <property type="molecule type" value="Genomic_DNA"/>
</dbReference>
<evidence type="ECO:0000256" key="5">
    <source>
        <dbReference type="ARBA" id="ARBA00022801"/>
    </source>
</evidence>
<dbReference type="Proteomes" id="UP000177596">
    <property type="component" value="Unassembled WGS sequence"/>
</dbReference>
<comment type="catalytic activity">
    <reaction evidence="6">
        <text>Release of N-terminal amino acids, preferentially methionine, from peptides and arylamides.</text>
        <dbReference type="EC" id="3.4.11.18"/>
    </reaction>
</comment>
<reference evidence="8 9" key="1">
    <citation type="journal article" date="2016" name="Nat. Commun.">
        <title>Thousands of microbial genomes shed light on interconnected biogeochemical processes in an aquifer system.</title>
        <authorList>
            <person name="Anantharaman K."/>
            <person name="Brown C.T."/>
            <person name="Hug L.A."/>
            <person name="Sharon I."/>
            <person name="Castelle C.J."/>
            <person name="Probst A.J."/>
            <person name="Thomas B.C."/>
            <person name="Singh A."/>
            <person name="Wilkins M.J."/>
            <person name="Karaoz U."/>
            <person name="Brodie E.L."/>
            <person name="Williams K.H."/>
            <person name="Hubbard S.S."/>
            <person name="Banfield J.F."/>
        </authorList>
    </citation>
    <scope>NUCLEOTIDE SEQUENCE [LARGE SCALE GENOMIC DNA]</scope>
</reference>
<keyword evidence="5" id="KW-0378">Hydrolase</keyword>
<evidence type="ECO:0000256" key="4">
    <source>
        <dbReference type="ARBA" id="ARBA00022723"/>
    </source>
</evidence>
<evidence type="ECO:0000256" key="3">
    <source>
        <dbReference type="ARBA" id="ARBA00022670"/>
    </source>
</evidence>
<evidence type="ECO:0000313" key="9">
    <source>
        <dbReference type="Proteomes" id="UP000177596"/>
    </source>
</evidence>
<dbReference type="InterPro" id="IPR002467">
    <property type="entry name" value="Pept_M24A_MAP1"/>
</dbReference>
<name>A0A1F8DIZ3_9BACT</name>
<dbReference type="NCBIfam" id="TIGR00500">
    <property type="entry name" value="met_pdase_I"/>
    <property type="match status" value="1"/>
</dbReference>
<keyword evidence="3 6" id="KW-0645">Protease</keyword>
<organism evidence="8 9">
    <name type="scientific">Candidatus Woesebacteria bacterium RIFOXYD1_FULL_43_18</name>
    <dbReference type="NCBI Taxonomy" id="1802551"/>
    <lineage>
        <taxon>Bacteria</taxon>
        <taxon>Candidatus Woeseibacteriota</taxon>
    </lineage>
</organism>
<comment type="function">
    <text evidence="1">Removes the N-terminal methionine from nascent proteins. The N-terminal methionine is often cleaved when the second residue in the primary sequence is small and uncharged (Met-Ala-, Cys, Gly, Pro, Ser, Thr, or Val). Requires deformylation of the N(alpha)-formylated initiator methionine before it can be hydrolyzed.</text>
</comment>
<gene>
    <name evidence="8" type="ORF">A2573_03175</name>
</gene>